<organism evidence="1">
    <name type="scientific">Arundo donax</name>
    <name type="common">Giant reed</name>
    <name type="synonym">Donax arundinaceus</name>
    <dbReference type="NCBI Taxonomy" id="35708"/>
    <lineage>
        <taxon>Eukaryota</taxon>
        <taxon>Viridiplantae</taxon>
        <taxon>Streptophyta</taxon>
        <taxon>Embryophyta</taxon>
        <taxon>Tracheophyta</taxon>
        <taxon>Spermatophyta</taxon>
        <taxon>Magnoliopsida</taxon>
        <taxon>Liliopsida</taxon>
        <taxon>Poales</taxon>
        <taxon>Poaceae</taxon>
        <taxon>PACMAD clade</taxon>
        <taxon>Arundinoideae</taxon>
        <taxon>Arundineae</taxon>
        <taxon>Arundo</taxon>
    </lineage>
</organism>
<name>A0A0A8Z482_ARUDO</name>
<dbReference type="EMBL" id="GBRH01263711">
    <property type="protein sequence ID" value="JAD34184.1"/>
    <property type="molecule type" value="Transcribed_RNA"/>
</dbReference>
<protein>
    <submittedName>
        <fullName evidence="1">Uncharacterized protein</fullName>
    </submittedName>
</protein>
<dbReference type="AlphaFoldDB" id="A0A0A8Z482"/>
<reference evidence="1" key="2">
    <citation type="journal article" date="2015" name="Data Brief">
        <title>Shoot transcriptome of the giant reed, Arundo donax.</title>
        <authorList>
            <person name="Barrero R.A."/>
            <person name="Guerrero F.D."/>
            <person name="Moolhuijzen P."/>
            <person name="Goolsby J.A."/>
            <person name="Tidwell J."/>
            <person name="Bellgard S.E."/>
            <person name="Bellgard M.I."/>
        </authorList>
    </citation>
    <scope>NUCLEOTIDE SEQUENCE</scope>
    <source>
        <tissue evidence="1">Shoot tissue taken approximately 20 cm above the soil surface</tissue>
    </source>
</reference>
<reference evidence="1" key="1">
    <citation type="submission" date="2014-09" db="EMBL/GenBank/DDBJ databases">
        <authorList>
            <person name="Magalhaes I.L.F."/>
            <person name="Oliveira U."/>
            <person name="Santos F.R."/>
            <person name="Vidigal T.H.D.A."/>
            <person name="Brescovit A.D."/>
            <person name="Santos A.J."/>
        </authorList>
    </citation>
    <scope>NUCLEOTIDE SEQUENCE</scope>
    <source>
        <tissue evidence="1">Shoot tissue taken approximately 20 cm above the soil surface</tissue>
    </source>
</reference>
<evidence type="ECO:0000313" key="1">
    <source>
        <dbReference type="EMBL" id="JAD34184.1"/>
    </source>
</evidence>
<accession>A0A0A8Z482</accession>
<sequence length="26" mass="3142">MNLSSAFSFIKYFEPYDFDFCQLLKS</sequence>
<proteinExistence type="predicted"/>